<reference evidence="2" key="1">
    <citation type="submission" date="2025-08" db="UniProtKB">
        <authorList>
            <consortium name="Ensembl"/>
        </authorList>
    </citation>
    <scope>IDENTIFICATION</scope>
</reference>
<dbReference type="OMA" id="NYTNFVC"/>
<dbReference type="PANTHER" id="PTHR34645:SF1">
    <property type="entry name" value="GENE 136-RELATED"/>
    <property type="match status" value="1"/>
</dbReference>
<feature type="coiled-coil region" evidence="1">
    <location>
        <begin position="109"/>
        <end position="208"/>
    </location>
</feature>
<dbReference type="PANTHER" id="PTHR34645">
    <property type="entry name" value="SIMILAR TO HYPOTHETICAL PROTEIN"/>
    <property type="match status" value="1"/>
</dbReference>
<evidence type="ECO:0000313" key="3">
    <source>
        <dbReference type="Proteomes" id="UP000472261"/>
    </source>
</evidence>
<organism evidence="2 3">
    <name type="scientific">Phasianus colchicus</name>
    <name type="common">Common pheasant</name>
    <dbReference type="NCBI Taxonomy" id="9054"/>
    <lineage>
        <taxon>Eukaryota</taxon>
        <taxon>Metazoa</taxon>
        <taxon>Chordata</taxon>
        <taxon>Craniata</taxon>
        <taxon>Vertebrata</taxon>
        <taxon>Euteleostomi</taxon>
        <taxon>Archelosauria</taxon>
        <taxon>Archosauria</taxon>
        <taxon>Dinosauria</taxon>
        <taxon>Saurischia</taxon>
        <taxon>Theropoda</taxon>
        <taxon>Coelurosauria</taxon>
        <taxon>Aves</taxon>
        <taxon>Neognathae</taxon>
        <taxon>Galloanserae</taxon>
        <taxon>Galliformes</taxon>
        <taxon>Phasianidae</taxon>
        <taxon>Phasianinae</taxon>
        <taxon>Phasianus</taxon>
    </lineage>
</organism>
<protein>
    <submittedName>
        <fullName evidence="2">Chromosome 6 open reading frame 163</fullName>
    </submittedName>
</protein>
<accession>A0A669QL37</accession>
<sequence>MIRSTDLDSFVCCAVCSKIIPPPPSNATFDRIREYKPFRTRYYTHRDILEIGASIQQEERERKEAEIQERIEKMKAELWSQAEQYKEDAVDKALTEATANHSAFVQDLKLKLEKEIKEVVRKAKAEMKEYMEEEQRRETEATEQRMAHKLRCALLECAKEKMQAVAEARKQERELALSEAAMQHRKHIEQLKEESMLAEEVYRRTIEQLSTGRCNEVNVALSIKQKENQNEMEKQMKELKTIHLDELEKVMITLRTAEDQVKALEQKLERMTAWKDSLETEIQATRQAFQKYIDATFPNLSPGQADFILPLRTTLEPKDIPKEAEGGDNECKRPNTESMRVTAMSKQHFNCTHCTIFIINLSTGKKKKKKKSIFHVLQISACEILTCEIALFVTKRPLLLLSSTDQFSPNFWHRKEAAKPEGCVAV</sequence>
<dbReference type="AlphaFoldDB" id="A0A669QL37"/>
<evidence type="ECO:0000313" key="2">
    <source>
        <dbReference type="Ensembl" id="ENSPCLP00000018908.1"/>
    </source>
</evidence>
<keyword evidence="1" id="KW-0175">Coiled coil</keyword>
<feature type="coiled-coil region" evidence="1">
    <location>
        <begin position="48"/>
        <end position="77"/>
    </location>
</feature>
<proteinExistence type="predicted"/>
<dbReference type="InterPro" id="IPR038927">
    <property type="entry name" value="C6orf163"/>
</dbReference>
<dbReference type="Ensembl" id="ENSPCLT00000025201.1">
    <property type="protein sequence ID" value="ENSPCLP00000018908.1"/>
    <property type="gene ID" value="ENSPCLG00000015862.1"/>
</dbReference>
<feature type="coiled-coil region" evidence="1">
    <location>
        <begin position="247"/>
        <end position="281"/>
    </location>
</feature>
<keyword evidence="3" id="KW-1185">Reference proteome</keyword>
<dbReference type="Proteomes" id="UP000472261">
    <property type="component" value="Unplaced"/>
</dbReference>
<name>A0A669QL37_PHACC</name>
<evidence type="ECO:0000256" key="1">
    <source>
        <dbReference type="SAM" id="Coils"/>
    </source>
</evidence>
<reference evidence="2" key="2">
    <citation type="submission" date="2025-09" db="UniProtKB">
        <authorList>
            <consortium name="Ensembl"/>
        </authorList>
    </citation>
    <scope>IDENTIFICATION</scope>
</reference>